<dbReference type="SUPFAM" id="SSF56112">
    <property type="entry name" value="Protein kinase-like (PK-like)"/>
    <property type="match status" value="1"/>
</dbReference>
<dbReference type="GO" id="GO:0050660">
    <property type="term" value="F:flavin adenine dinucleotide binding"/>
    <property type="evidence" value="ECO:0007669"/>
    <property type="project" value="InterPro"/>
</dbReference>
<evidence type="ECO:0000256" key="21">
    <source>
        <dbReference type="ARBA" id="ARBA00048399"/>
    </source>
</evidence>
<dbReference type="Gene3D" id="3.30.200.20">
    <property type="entry name" value="Phosphorylase Kinase, domain 1"/>
    <property type="match status" value="1"/>
</dbReference>
<feature type="domain" description="Acyl-CoA dehydrogenase/oxidase N-terminal" evidence="27">
    <location>
        <begin position="522"/>
        <end position="601"/>
    </location>
</feature>
<dbReference type="FunCoup" id="F7G3S4">
    <property type="interactions" value="627"/>
</dbReference>
<dbReference type="InterPro" id="IPR011009">
    <property type="entry name" value="Kinase-like_dom_sf"/>
</dbReference>
<dbReference type="InterPro" id="IPR009100">
    <property type="entry name" value="AcylCoA_DH/oxidase_NM_dom_sf"/>
</dbReference>
<dbReference type="InParanoid" id="F7G3S4"/>
<evidence type="ECO:0000256" key="22">
    <source>
        <dbReference type="ARBA" id="ARBA00049140"/>
    </source>
</evidence>
<dbReference type="Pfam" id="PF00441">
    <property type="entry name" value="Acyl-CoA_dh_1"/>
    <property type="match status" value="1"/>
</dbReference>
<evidence type="ECO:0000256" key="1">
    <source>
        <dbReference type="ARBA" id="ARBA00001974"/>
    </source>
</evidence>
<evidence type="ECO:0000256" key="19">
    <source>
        <dbReference type="ARBA" id="ARBA00048086"/>
    </source>
</evidence>
<evidence type="ECO:0000259" key="26">
    <source>
        <dbReference type="Pfam" id="PF02770"/>
    </source>
</evidence>
<feature type="compositionally biased region" description="Basic residues" evidence="23">
    <location>
        <begin position="57"/>
        <end position="89"/>
    </location>
</feature>
<dbReference type="Pfam" id="PF01636">
    <property type="entry name" value="APH"/>
    <property type="match status" value="1"/>
</dbReference>
<dbReference type="InterPro" id="IPR013786">
    <property type="entry name" value="AcylCoA_DH/ox_N"/>
</dbReference>
<dbReference type="FunFam" id="1.20.140.10:FF:000018">
    <property type="entry name" value="Acyl-CoA dehydrogenase family member 10"/>
    <property type="match status" value="1"/>
</dbReference>
<evidence type="ECO:0000256" key="11">
    <source>
        <dbReference type="ARBA" id="ARBA00023002"/>
    </source>
</evidence>
<dbReference type="GO" id="GO:0017099">
    <property type="term" value="F:very-long-chain fatty acyl-CoA dehydrogenase activity"/>
    <property type="evidence" value="ECO:0007669"/>
    <property type="project" value="Ensembl"/>
</dbReference>
<gene>
    <name evidence="28" type="primary">ACAD11</name>
</gene>
<dbReference type="KEGG" id="mdo:100023622"/>
<dbReference type="OrthoDB" id="434771at2759"/>
<dbReference type="GO" id="GO:0004466">
    <property type="term" value="F:long-chain fatty acyl-CoA dehydrogenase activity"/>
    <property type="evidence" value="ECO:0007669"/>
    <property type="project" value="Ensembl"/>
</dbReference>
<dbReference type="AlphaFoldDB" id="F7G3S4"/>
<feature type="domain" description="Acyl-CoA dehydrogenase/oxidase C-terminal" evidence="24">
    <location>
        <begin position="721"/>
        <end position="869"/>
    </location>
</feature>
<dbReference type="GO" id="GO:0005777">
    <property type="term" value="C:peroxisome"/>
    <property type="evidence" value="ECO:0007669"/>
    <property type="project" value="UniProtKB-SubCell"/>
</dbReference>
<evidence type="ECO:0000256" key="16">
    <source>
        <dbReference type="ARBA" id="ARBA00046026"/>
    </source>
</evidence>
<dbReference type="PANTHER" id="PTHR48083:SF13">
    <property type="entry name" value="ACYL-COA DEHYDROGENASE FAMILY MEMBER 11"/>
    <property type="match status" value="1"/>
</dbReference>
<feature type="domain" description="Aminoglycoside phosphotransferase" evidence="25">
    <location>
        <begin position="148"/>
        <end position="369"/>
    </location>
</feature>
<evidence type="ECO:0000256" key="2">
    <source>
        <dbReference type="ARBA" id="ARBA00004275"/>
    </source>
</evidence>
<evidence type="ECO:0000259" key="27">
    <source>
        <dbReference type="Pfam" id="PF02771"/>
    </source>
</evidence>
<dbReference type="Gene3D" id="1.20.140.10">
    <property type="entry name" value="Butyryl-CoA Dehydrogenase, subunit A, domain 3"/>
    <property type="match status" value="1"/>
</dbReference>
<keyword evidence="7" id="KW-0285">Flavoprotein</keyword>
<dbReference type="InterPro" id="IPR006091">
    <property type="entry name" value="Acyl-CoA_Oxase/DH_mid-dom"/>
</dbReference>
<feature type="region of interest" description="Disordered" evidence="23">
    <location>
        <begin position="15"/>
        <end position="119"/>
    </location>
</feature>
<reference evidence="28 29" key="1">
    <citation type="journal article" date="2007" name="Nature">
        <title>Genome of the marsupial Monodelphis domestica reveals innovation in non-coding sequences.</title>
        <authorList>
            <person name="Mikkelsen T.S."/>
            <person name="Wakefield M.J."/>
            <person name="Aken B."/>
            <person name="Amemiya C.T."/>
            <person name="Chang J.L."/>
            <person name="Duke S."/>
            <person name="Garber M."/>
            <person name="Gentles A.J."/>
            <person name="Goodstadt L."/>
            <person name="Heger A."/>
            <person name="Jurka J."/>
            <person name="Kamal M."/>
            <person name="Mauceli E."/>
            <person name="Searle S.M."/>
            <person name="Sharpe T."/>
            <person name="Baker M.L."/>
            <person name="Batzer M.A."/>
            <person name="Benos P.V."/>
            <person name="Belov K."/>
            <person name="Clamp M."/>
            <person name="Cook A."/>
            <person name="Cuff J."/>
            <person name="Das R."/>
            <person name="Davidow L."/>
            <person name="Deakin J.E."/>
            <person name="Fazzari M.J."/>
            <person name="Glass J.L."/>
            <person name="Grabherr M."/>
            <person name="Greally J.M."/>
            <person name="Gu W."/>
            <person name="Hore T.A."/>
            <person name="Huttley G.A."/>
            <person name="Kleber M."/>
            <person name="Jirtle R.L."/>
            <person name="Koina E."/>
            <person name="Lee J.T."/>
            <person name="Mahony S."/>
            <person name="Marra M.A."/>
            <person name="Miller R.D."/>
            <person name="Nicholls R.D."/>
            <person name="Oda M."/>
            <person name="Papenfuss A.T."/>
            <person name="Parra Z.E."/>
            <person name="Pollock D.D."/>
            <person name="Ray D.A."/>
            <person name="Schein J.E."/>
            <person name="Speed T.P."/>
            <person name="Thompson K."/>
            <person name="VandeBerg J.L."/>
            <person name="Wade C.M."/>
            <person name="Walker J.A."/>
            <person name="Waters P.D."/>
            <person name="Webber C."/>
            <person name="Weidman J.R."/>
            <person name="Xie X."/>
            <person name="Zody M.C."/>
            <person name="Baldwin J."/>
            <person name="Abdouelleil A."/>
            <person name="Abdulkadir J."/>
            <person name="Abebe A."/>
            <person name="Abera B."/>
            <person name="Abreu J."/>
            <person name="Acer S.C."/>
            <person name="Aftuck L."/>
            <person name="Alexander A."/>
            <person name="An P."/>
            <person name="Anderson E."/>
            <person name="Anderson S."/>
            <person name="Arachi H."/>
            <person name="Azer M."/>
            <person name="Bachantsang P."/>
            <person name="Barry A."/>
            <person name="Bayul T."/>
            <person name="Berlin A."/>
            <person name="Bessette D."/>
            <person name="Bloom T."/>
            <person name="Bloom T."/>
            <person name="Boguslavskiy L."/>
            <person name="Bonnet C."/>
            <person name="Boukhgalter B."/>
            <person name="Bourzgui I."/>
            <person name="Brown A."/>
            <person name="Cahill P."/>
            <person name="Channer S."/>
            <person name="Cheshatsang Y."/>
            <person name="Chuda L."/>
            <person name="Citroen M."/>
            <person name="Collymore A."/>
            <person name="Cooke P."/>
            <person name="Costello M."/>
            <person name="D'Aco K."/>
            <person name="Daza R."/>
            <person name="De Haan G."/>
            <person name="DeGray S."/>
            <person name="DeMaso C."/>
            <person name="Dhargay N."/>
            <person name="Dooley K."/>
            <person name="Dooley E."/>
            <person name="Doricent M."/>
            <person name="Dorje P."/>
            <person name="Dorjee K."/>
            <person name="Dupes A."/>
            <person name="Elong R."/>
            <person name="Falk J."/>
            <person name="Farina A."/>
            <person name="Faro S."/>
            <person name="Ferguson D."/>
            <person name="Fisher S."/>
            <person name="Foley C.D."/>
            <person name="Franke A."/>
            <person name="Friedrich D."/>
            <person name="Gadbois L."/>
            <person name="Gearin G."/>
            <person name="Gearin C.R."/>
            <person name="Giannoukos G."/>
            <person name="Goode T."/>
            <person name="Graham J."/>
            <person name="Grandbois E."/>
            <person name="Grewal S."/>
            <person name="Gyaltsen K."/>
            <person name="Hafez N."/>
            <person name="Hagos B."/>
            <person name="Hall J."/>
            <person name="Henson C."/>
            <person name="Hollinger A."/>
            <person name="Honan T."/>
            <person name="Huard M.D."/>
            <person name="Hughes L."/>
            <person name="Hurhula B."/>
            <person name="Husby M.E."/>
            <person name="Kamat A."/>
            <person name="Kanga B."/>
            <person name="Kashin S."/>
            <person name="Khazanovich D."/>
            <person name="Kisner P."/>
            <person name="Lance K."/>
            <person name="Lara M."/>
            <person name="Lee W."/>
            <person name="Lennon N."/>
            <person name="Letendre F."/>
            <person name="LeVine R."/>
            <person name="Lipovsky A."/>
            <person name="Liu X."/>
            <person name="Liu J."/>
            <person name="Liu S."/>
            <person name="Lokyitsang T."/>
            <person name="Lokyitsang Y."/>
            <person name="Lubonja R."/>
            <person name="Lui A."/>
            <person name="MacDonald P."/>
            <person name="Magnisalis V."/>
            <person name="Maru K."/>
            <person name="Matthews C."/>
            <person name="McCusker W."/>
            <person name="McDonough S."/>
            <person name="Mehta T."/>
            <person name="Meldrim J."/>
            <person name="Meneus L."/>
            <person name="Mihai O."/>
            <person name="Mihalev A."/>
            <person name="Mihova T."/>
            <person name="Mittelman R."/>
            <person name="Mlenga V."/>
            <person name="Montmayeur A."/>
            <person name="Mulrain L."/>
            <person name="Navidi A."/>
            <person name="Naylor J."/>
            <person name="Negash T."/>
            <person name="Nguyen T."/>
            <person name="Nguyen N."/>
            <person name="Nicol R."/>
            <person name="Norbu C."/>
            <person name="Norbu N."/>
            <person name="Novod N."/>
            <person name="O'Neill B."/>
            <person name="Osman S."/>
            <person name="Markiewicz E."/>
            <person name="Oyono O.L."/>
            <person name="Patti C."/>
            <person name="Phunkhang P."/>
            <person name="Pierre F."/>
            <person name="Priest M."/>
            <person name="Raghuraman S."/>
            <person name="Rege F."/>
            <person name="Reyes R."/>
            <person name="Rise C."/>
            <person name="Rogov P."/>
            <person name="Ross K."/>
            <person name="Ryan E."/>
            <person name="Settipalli S."/>
            <person name="Shea T."/>
            <person name="Sherpa N."/>
            <person name="Shi L."/>
            <person name="Shih D."/>
            <person name="Sparrow T."/>
            <person name="Spaulding J."/>
            <person name="Stalker J."/>
            <person name="Stange-Thomann N."/>
            <person name="Stavropoulos S."/>
            <person name="Stone C."/>
            <person name="Strader C."/>
            <person name="Tesfaye S."/>
            <person name="Thomson T."/>
            <person name="Thoulutsang Y."/>
            <person name="Thoulutsang D."/>
            <person name="Topham K."/>
            <person name="Topping I."/>
            <person name="Tsamla T."/>
            <person name="Vassiliev H."/>
            <person name="Vo A."/>
            <person name="Wangchuk T."/>
            <person name="Wangdi T."/>
            <person name="Weiand M."/>
            <person name="Wilkinson J."/>
            <person name="Wilson A."/>
            <person name="Yadav S."/>
            <person name="Young G."/>
            <person name="Yu Q."/>
            <person name="Zembek L."/>
            <person name="Zhong D."/>
            <person name="Zimmer A."/>
            <person name="Zwirko Z."/>
            <person name="Jaffe D.B."/>
            <person name="Alvarez P."/>
            <person name="Brockman W."/>
            <person name="Butler J."/>
            <person name="Chin C."/>
            <person name="Gnerre S."/>
            <person name="MacCallum I."/>
            <person name="Graves J.A."/>
            <person name="Ponting C.P."/>
            <person name="Breen M."/>
            <person name="Samollow P.B."/>
            <person name="Lander E.S."/>
            <person name="Lindblad-Toh K."/>
        </authorList>
    </citation>
    <scope>NUCLEOTIDE SEQUENCE [LARGE SCALE GENOMIC DNA]</scope>
</reference>
<evidence type="ECO:0000256" key="14">
    <source>
        <dbReference type="ARBA" id="ARBA00023140"/>
    </source>
</evidence>
<protein>
    <recommendedName>
        <fullName evidence="15">Acyl-CoA dehydrogenase family member 11</fullName>
    </recommendedName>
</protein>
<dbReference type="InterPro" id="IPR050741">
    <property type="entry name" value="Acyl-CoA_dehydrogenase"/>
</dbReference>
<dbReference type="GeneTree" id="ENSGT00940000160993"/>
<reference evidence="28" key="2">
    <citation type="submission" date="2025-08" db="UniProtKB">
        <authorList>
            <consortium name="Ensembl"/>
        </authorList>
    </citation>
    <scope>IDENTIFICATION</scope>
</reference>
<keyword evidence="12" id="KW-0443">Lipid metabolism</keyword>
<evidence type="ECO:0000256" key="15">
    <source>
        <dbReference type="ARBA" id="ARBA00040622"/>
    </source>
</evidence>
<accession>F7G3S4</accession>
<evidence type="ECO:0000259" key="25">
    <source>
        <dbReference type="Pfam" id="PF01636"/>
    </source>
</evidence>
<evidence type="ECO:0000256" key="12">
    <source>
        <dbReference type="ARBA" id="ARBA00023098"/>
    </source>
</evidence>
<comment type="catalytic activity">
    <reaction evidence="17">
        <text>a 2,3-saturated acyl-CoA + oxidized [electron-transfer flavoprotein] + H(+) = a (2E)-enoyl-CoA + reduced [electron-transfer flavoprotein]</text>
        <dbReference type="Rhea" id="RHEA:44704"/>
        <dbReference type="Rhea" id="RHEA-COMP:10685"/>
        <dbReference type="Rhea" id="RHEA-COMP:10686"/>
        <dbReference type="ChEBI" id="CHEBI:15378"/>
        <dbReference type="ChEBI" id="CHEBI:57692"/>
        <dbReference type="ChEBI" id="CHEBI:58307"/>
        <dbReference type="ChEBI" id="CHEBI:58856"/>
        <dbReference type="ChEBI" id="CHEBI:65111"/>
    </reaction>
    <physiologicalReaction direction="left-to-right" evidence="17">
        <dbReference type="Rhea" id="RHEA:44705"/>
    </physiologicalReaction>
</comment>
<evidence type="ECO:0000256" key="20">
    <source>
        <dbReference type="ARBA" id="ARBA00048395"/>
    </source>
</evidence>
<dbReference type="GO" id="GO:0003995">
    <property type="term" value="F:acyl-CoA dehydrogenase activity"/>
    <property type="evidence" value="ECO:0000318"/>
    <property type="project" value="GO_Central"/>
</dbReference>
<comment type="catalytic activity">
    <reaction evidence="18">
        <text>docosanoyl-CoA + oxidized [electron-transfer flavoprotein] + H(+) = (2E)-docosenoyl-CoA + reduced [electron-transfer flavoprotein]</text>
        <dbReference type="Rhea" id="RHEA:47228"/>
        <dbReference type="Rhea" id="RHEA-COMP:10685"/>
        <dbReference type="Rhea" id="RHEA-COMP:10686"/>
        <dbReference type="ChEBI" id="CHEBI:15378"/>
        <dbReference type="ChEBI" id="CHEBI:57692"/>
        <dbReference type="ChEBI" id="CHEBI:58307"/>
        <dbReference type="ChEBI" id="CHEBI:65059"/>
        <dbReference type="ChEBI" id="CHEBI:74692"/>
    </reaction>
    <physiologicalReaction direction="left-to-right" evidence="18">
        <dbReference type="Rhea" id="RHEA:47229"/>
    </physiologicalReaction>
</comment>
<comment type="cofactor">
    <cofactor evidence="1">
        <name>FAD</name>
        <dbReference type="ChEBI" id="CHEBI:57692"/>
    </cofactor>
</comment>
<keyword evidence="9" id="KW-0276">Fatty acid metabolism</keyword>
<dbReference type="STRING" id="13616.ENSMODP00000014650"/>
<keyword evidence="10" id="KW-0007">Acetylation</keyword>
<organism evidence="28 29">
    <name type="scientific">Monodelphis domestica</name>
    <name type="common">Gray short-tailed opossum</name>
    <dbReference type="NCBI Taxonomy" id="13616"/>
    <lineage>
        <taxon>Eukaryota</taxon>
        <taxon>Metazoa</taxon>
        <taxon>Chordata</taxon>
        <taxon>Craniata</taxon>
        <taxon>Vertebrata</taxon>
        <taxon>Euteleostomi</taxon>
        <taxon>Mammalia</taxon>
        <taxon>Metatheria</taxon>
        <taxon>Didelphimorphia</taxon>
        <taxon>Didelphidae</taxon>
        <taxon>Monodelphis</taxon>
    </lineage>
</organism>
<dbReference type="PANTHER" id="PTHR48083">
    <property type="entry name" value="MEDIUM-CHAIN SPECIFIC ACYL-COA DEHYDROGENASE, MITOCHONDRIAL-RELATED"/>
    <property type="match status" value="1"/>
</dbReference>
<comment type="subcellular location">
    <subcellularLocation>
        <location evidence="3">Mitochondrion membrane</location>
    </subcellularLocation>
    <subcellularLocation>
        <location evidence="2">Peroxisome</location>
    </subcellularLocation>
</comment>
<dbReference type="Gene3D" id="1.10.540.10">
    <property type="entry name" value="Acyl-CoA dehydrogenase/oxidase, N-terminal domain"/>
    <property type="match status" value="1"/>
</dbReference>
<dbReference type="FunFam" id="2.40.110.10:FF:000002">
    <property type="entry name" value="Acyl-CoA dehydrogenase fadE12"/>
    <property type="match status" value="1"/>
</dbReference>
<comment type="catalytic activity">
    <reaction evidence="21">
        <text>hexacosanoyl-CoA + oxidized [electron-transfer flavoprotein] + H(+) = (2E)-hexacosenoyl-CoA + reduced [electron-transfer flavoprotein]</text>
        <dbReference type="Rhea" id="RHEA:48216"/>
        <dbReference type="Rhea" id="RHEA-COMP:10685"/>
        <dbReference type="Rhea" id="RHEA-COMP:10686"/>
        <dbReference type="ChEBI" id="CHEBI:15378"/>
        <dbReference type="ChEBI" id="CHEBI:57692"/>
        <dbReference type="ChEBI" id="CHEBI:58307"/>
        <dbReference type="ChEBI" id="CHEBI:64868"/>
        <dbReference type="ChEBI" id="CHEBI:74281"/>
    </reaction>
    <physiologicalReaction direction="left-to-right" evidence="21">
        <dbReference type="Rhea" id="RHEA:48217"/>
    </physiologicalReaction>
</comment>
<dbReference type="Ensembl" id="ENSMODT00000014921.4">
    <property type="protein sequence ID" value="ENSMODP00000014650.3"/>
    <property type="gene ID" value="ENSMODG00000011696.4"/>
</dbReference>
<dbReference type="Pfam" id="PF02770">
    <property type="entry name" value="Acyl-CoA_dh_M"/>
    <property type="match status" value="1"/>
</dbReference>
<reference evidence="28" key="3">
    <citation type="submission" date="2025-09" db="UniProtKB">
        <authorList>
            <consortium name="Ensembl"/>
        </authorList>
    </citation>
    <scope>IDENTIFICATION</scope>
</reference>
<keyword evidence="8" id="KW-0274">FAD</keyword>
<dbReference type="CDD" id="cd01155">
    <property type="entry name" value="ACAD_FadE2"/>
    <property type="match status" value="1"/>
</dbReference>
<evidence type="ECO:0000256" key="23">
    <source>
        <dbReference type="SAM" id="MobiDB-lite"/>
    </source>
</evidence>
<comment type="similarity">
    <text evidence="5">Belongs to the acyl-CoA dehydrogenase family.</text>
</comment>
<comment type="pathway">
    <text evidence="4">Lipid metabolism; fatty acid beta-oxidation.</text>
</comment>
<evidence type="ECO:0000256" key="18">
    <source>
        <dbReference type="ARBA" id="ARBA00048020"/>
    </source>
</evidence>
<evidence type="ECO:0000256" key="5">
    <source>
        <dbReference type="ARBA" id="ARBA00009347"/>
    </source>
</evidence>
<dbReference type="InterPro" id="IPR002575">
    <property type="entry name" value="Aminoglycoside_PTrfase"/>
</dbReference>
<evidence type="ECO:0000259" key="24">
    <source>
        <dbReference type="Pfam" id="PF00441"/>
    </source>
</evidence>
<dbReference type="GO" id="GO:0005634">
    <property type="term" value="C:nucleus"/>
    <property type="evidence" value="ECO:0007669"/>
    <property type="project" value="Ensembl"/>
</dbReference>
<dbReference type="InterPro" id="IPR046373">
    <property type="entry name" value="Acyl-CoA_Oxase/DH_mid-dom_sf"/>
</dbReference>
<dbReference type="CTD" id="84129"/>
<evidence type="ECO:0000256" key="6">
    <source>
        <dbReference type="ARBA" id="ARBA00011738"/>
    </source>
</evidence>
<dbReference type="Pfam" id="PF02771">
    <property type="entry name" value="Acyl-CoA_dh_N"/>
    <property type="match status" value="1"/>
</dbReference>
<comment type="catalytic activity">
    <reaction evidence="22">
        <text>eicosanoyl-CoA + oxidized [electron-transfer flavoprotein] + H(+) = (2E)-eicosenoyl-CoA + reduced [electron-transfer flavoprotein]</text>
        <dbReference type="Rhea" id="RHEA:47236"/>
        <dbReference type="Rhea" id="RHEA-COMP:10685"/>
        <dbReference type="Rhea" id="RHEA-COMP:10686"/>
        <dbReference type="ChEBI" id="CHEBI:15378"/>
        <dbReference type="ChEBI" id="CHEBI:57380"/>
        <dbReference type="ChEBI" id="CHEBI:57692"/>
        <dbReference type="ChEBI" id="CHEBI:58307"/>
        <dbReference type="ChEBI" id="CHEBI:74691"/>
    </reaction>
    <physiologicalReaction direction="left-to-right" evidence="22">
        <dbReference type="Rhea" id="RHEA:47237"/>
    </physiologicalReaction>
</comment>
<keyword evidence="29" id="KW-1185">Reference proteome</keyword>
<dbReference type="Bgee" id="ENSMODG00000011696">
    <property type="expression patterns" value="Expressed in liver and 18 other cell types or tissues"/>
</dbReference>
<evidence type="ECO:0000256" key="13">
    <source>
        <dbReference type="ARBA" id="ARBA00023136"/>
    </source>
</evidence>
<proteinExistence type="inferred from homology"/>
<dbReference type="CDD" id="cd05154">
    <property type="entry name" value="ACAD10_11_N-like"/>
    <property type="match status" value="1"/>
</dbReference>
<dbReference type="GO" id="GO:0070991">
    <property type="term" value="F:medium-chain fatty acyl-CoA dehydrogenase activity"/>
    <property type="evidence" value="ECO:0007669"/>
    <property type="project" value="Ensembl"/>
</dbReference>
<dbReference type="SUPFAM" id="SSF47203">
    <property type="entry name" value="Acyl-CoA dehydrogenase C-terminal domain-like"/>
    <property type="match status" value="1"/>
</dbReference>
<dbReference type="OMA" id="LHGGHFE"/>
<dbReference type="InterPro" id="IPR036250">
    <property type="entry name" value="AcylCo_DH-like_C"/>
</dbReference>
<dbReference type="GO" id="GO:0033539">
    <property type="term" value="P:fatty acid beta-oxidation using acyl-CoA dehydrogenase"/>
    <property type="evidence" value="ECO:0000318"/>
    <property type="project" value="GO_Central"/>
</dbReference>
<evidence type="ECO:0000256" key="4">
    <source>
        <dbReference type="ARBA" id="ARBA00005005"/>
    </source>
</evidence>
<dbReference type="eggNOG" id="KOG1469">
    <property type="taxonomic scope" value="Eukaryota"/>
</dbReference>
<dbReference type="Gene3D" id="2.40.110.10">
    <property type="entry name" value="Butyryl-CoA Dehydrogenase, subunit A, domain 2"/>
    <property type="match status" value="1"/>
</dbReference>
<dbReference type="InterPro" id="IPR009075">
    <property type="entry name" value="AcylCo_DH/oxidase_C"/>
</dbReference>
<comment type="function">
    <text evidence="16">Acyl-CoA dehydrogenase, that exhibits maximal activity towards saturated C22-CoA. Probably participates in beta-oxydation and energy production but could also play a role in the metabolism of specific fatty acids to control fatty acids composition of cellular lipids in brain.</text>
</comment>
<evidence type="ECO:0000256" key="10">
    <source>
        <dbReference type="ARBA" id="ARBA00022990"/>
    </source>
</evidence>
<dbReference type="GeneID" id="100023622"/>
<comment type="subunit">
    <text evidence="6">Homodimer.</text>
</comment>
<evidence type="ECO:0000313" key="29">
    <source>
        <dbReference type="Proteomes" id="UP000002280"/>
    </source>
</evidence>
<evidence type="ECO:0000256" key="8">
    <source>
        <dbReference type="ARBA" id="ARBA00022827"/>
    </source>
</evidence>
<dbReference type="GO" id="GO:0005739">
    <property type="term" value="C:mitochondrion"/>
    <property type="evidence" value="ECO:0000318"/>
    <property type="project" value="GO_Central"/>
</dbReference>
<evidence type="ECO:0000256" key="3">
    <source>
        <dbReference type="ARBA" id="ARBA00004325"/>
    </source>
</evidence>
<keyword evidence="13" id="KW-0472">Membrane</keyword>
<dbReference type="FunFam" id="3.30.200.20:FF:000343">
    <property type="entry name" value="Acyl-CoA dehydrogenase family member 10"/>
    <property type="match status" value="1"/>
</dbReference>
<dbReference type="SUPFAM" id="SSF56645">
    <property type="entry name" value="Acyl-CoA dehydrogenase NM domain-like"/>
    <property type="match status" value="1"/>
</dbReference>
<evidence type="ECO:0000313" key="28">
    <source>
        <dbReference type="Ensembl" id="ENSMODP00000014650.3"/>
    </source>
</evidence>
<name>F7G3S4_MONDO</name>
<evidence type="ECO:0000256" key="17">
    <source>
        <dbReference type="ARBA" id="ARBA00047443"/>
    </source>
</evidence>
<dbReference type="HOGENOM" id="CLU_007526_3_1_1"/>
<feature type="compositionally biased region" description="Basic and acidic residues" evidence="23">
    <location>
        <begin position="107"/>
        <end position="119"/>
    </location>
</feature>
<keyword evidence="11" id="KW-0560">Oxidoreductase</keyword>
<dbReference type="GO" id="GO:0031966">
    <property type="term" value="C:mitochondrial membrane"/>
    <property type="evidence" value="ECO:0007669"/>
    <property type="project" value="UniProtKB-SubCell"/>
</dbReference>
<comment type="catalytic activity">
    <reaction evidence="20">
        <text>tricosanoyl-CoA + oxidized [electron-transfer flavoprotein] + H(+) = (2E)-tricosenoyl-CoA + reduced [electron-transfer flavoprotein]</text>
        <dbReference type="Rhea" id="RHEA:48220"/>
        <dbReference type="Rhea" id="RHEA-COMP:10685"/>
        <dbReference type="Rhea" id="RHEA-COMP:10686"/>
        <dbReference type="ChEBI" id="CHEBI:15378"/>
        <dbReference type="ChEBI" id="CHEBI:57692"/>
        <dbReference type="ChEBI" id="CHEBI:58307"/>
        <dbReference type="ChEBI" id="CHEBI:90118"/>
        <dbReference type="ChEBI" id="CHEBI:90119"/>
    </reaction>
    <physiologicalReaction direction="left-to-right" evidence="20">
        <dbReference type="Rhea" id="RHEA:48221"/>
    </physiologicalReaction>
</comment>
<evidence type="ECO:0000256" key="7">
    <source>
        <dbReference type="ARBA" id="ARBA00022630"/>
    </source>
</evidence>
<feature type="domain" description="Acyl-CoA oxidase/dehydrogenase middle" evidence="26">
    <location>
        <begin position="606"/>
        <end position="706"/>
    </location>
</feature>
<dbReference type="Proteomes" id="UP000002280">
    <property type="component" value="Chromosome 8"/>
</dbReference>
<keyword evidence="14" id="KW-0576">Peroxisome</keyword>
<dbReference type="GO" id="GO:0005737">
    <property type="term" value="C:cytoplasm"/>
    <property type="evidence" value="ECO:0000318"/>
    <property type="project" value="GO_Central"/>
</dbReference>
<sequence>MGCVLSRTALIKWPAPGTTLDPAHPGIRPLPSSAPPRAALLTTTFGPPHLIFGSSVSRRRQRQWQWPRRRRRRRRQQQQRQRTRQRQRQKQQPQKQKQQQLDMEPGAFKEPDIGEVLPQHRFDQRSLEDYLNRYLPGFEAEPTAALKVVQYRSGQSNPTFYLQKGCRAYVLRKKPPGSLLPKAHEIDREFRVQKALFSNGFPVPKPLLYCKDISVIGTEFYVMEHVQGRIFRDFSLPEISPAERTALYVATVETLARLHSLNIQTLGLEGYGKGEGYCKRQVLTWTKQYQAAAHQTIPAMNQLSAWLMENLPDQDQEQNLIHGDFKIDNLIFHPREARVIAVLDWELSTIGHPLSDLAYFSSFFFWPRNIPVLNKSNNLQLTAGIPSMEELALIYCRYRGISPILPNWNFFLALSCFKLAGIMQGVYARYLLGNSASETSFLFADVVKPLAELGLQFTKRTPNATVSQTDSTGRLFLQTRTGQEVLLRVKHFMQQYILPAEKEVIEFYIRNENSLDKWKRPVVIEKLQEMAKAEGLWNLFLPAVSGLSQVDYALIAEETGKCFFAPDIFNCQAPDTGNMEVLHLYGNEEQKKQWLEPLLQGRIKSCFCMTEPNVASSDATNIECTIERDGNNYVINGKKWWSSGAGNPNCKIAIVLGRSKNSSASRHKQHSMILVPINTPGVELVRPLSVFGYLDNFHGGHFEIHFNKVRVPVSNMILGEGRGFEIAQGRLGPGRIHHCMRSIGLAERALQILCERAAQRVAFQKKLHAHEVVAHGIAESRIAIEEVRLLTLKAAHSVDTMGSAQSRKEIAMIKVAAPRVVCRIVDRAIQVCGGAGVSQDFPLARMYAMIRTLRIADGPDEVHLSAIAKMELQEQVGKLAARM</sequence>
<feature type="compositionally biased region" description="Low complexity" evidence="23">
    <location>
        <begin position="29"/>
        <end position="41"/>
    </location>
</feature>
<dbReference type="InterPro" id="IPR041726">
    <property type="entry name" value="ACAD10_11_N"/>
</dbReference>
<evidence type="ECO:0000256" key="9">
    <source>
        <dbReference type="ARBA" id="ARBA00022832"/>
    </source>
</evidence>
<dbReference type="InterPro" id="IPR037069">
    <property type="entry name" value="AcylCoA_DH/ox_N_sf"/>
</dbReference>
<feature type="compositionally biased region" description="Low complexity" evidence="23">
    <location>
        <begin position="90"/>
        <end position="100"/>
    </location>
</feature>
<dbReference type="Gene3D" id="3.90.1200.10">
    <property type="match status" value="1"/>
</dbReference>
<dbReference type="RefSeq" id="XP_001369394.2">
    <property type="nucleotide sequence ID" value="XM_001369357.4"/>
</dbReference>
<comment type="catalytic activity">
    <reaction evidence="19">
        <text>tetracosanoyl-CoA + oxidized [electron-transfer flavoprotein] + H(+) = (2E)-tetracosenoyl-CoA + reduced [electron-transfer flavoprotein]</text>
        <dbReference type="Rhea" id="RHEA:47232"/>
        <dbReference type="Rhea" id="RHEA-COMP:10685"/>
        <dbReference type="Rhea" id="RHEA-COMP:10686"/>
        <dbReference type="ChEBI" id="CHEBI:15378"/>
        <dbReference type="ChEBI" id="CHEBI:57692"/>
        <dbReference type="ChEBI" id="CHEBI:58307"/>
        <dbReference type="ChEBI" id="CHEBI:65052"/>
        <dbReference type="ChEBI" id="CHEBI:74693"/>
    </reaction>
    <physiologicalReaction direction="left-to-right" evidence="19">
        <dbReference type="Rhea" id="RHEA:47233"/>
    </physiologicalReaction>
</comment>